<feature type="binding site" evidence="10">
    <location>
        <position position="256"/>
    </location>
    <ligand>
        <name>Mg(2+)</name>
        <dbReference type="ChEBI" id="CHEBI:18420"/>
    </ligand>
</feature>
<evidence type="ECO:0000256" key="5">
    <source>
        <dbReference type="ARBA" id="ARBA00022741"/>
    </source>
</evidence>
<evidence type="ECO:0000256" key="1">
    <source>
        <dbReference type="ARBA" id="ARBA00011043"/>
    </source>
</evidence>
<dbReference type="GO" id="GO:0005829">
    <property type="term" value="C:cytosol"/>
    <property type="evidence" value="ECO:0007669"/>
    <property type="project" value="TreeGrafter"/>
</dbReference>
<dbReference type="InterPro" id="IPR025867">
    <property type="entry name" value="MnmE_helical"/>
</dbReference>
<comment type="cofactor">
    <cofactor evidence="10">
        <name>K(+)</name>
        <dbReference type="ChEBI" id="CHEBI:29103"/>
    </cofactor>
    <text evidence="10">Binds 1 potassium ion per subunit.</text>
</comment>
<dbReference type="FunFam" id="3.30.1360.120:FF:000003">
    <property type="entry name" value="tRNA modification GTPase MnmE"/>
    <property type="match status" value="1"/>
</dbReference>
<evidence type="ECO:0000256" key="6">
    <source>
        <dbReference type="ARBA" id="ARBA00022801"/>
    </source>
</evidence>
<dbReference type="NCBIfam" id="TIGR00450">
    <property type="entry name" value="mnmE_trmE_thdF"/>
    <property type="match status" value="1"/>
</dbReference>
<dbReference type="RefSeq" id="WP_366923442.1">
    <property type="nucleotide sequence ID" value="NZ_CP121694.1"/>
</dbReference>
<evidence type="ECO:0000256" key="11">
    <source>
        <dbReference type="RuleBase" id="RU003313"/>
    </source>
</evidence>
<dbReference type="GO" id="GO:0002098">
    <property type="term" value="P:tRNA wobble uridine modification"/>
    <property type="evidence" value="ECO:0007669"/>
    <property type="project" value="TreeGrafter"/>
</dbReference>
<comment type="subcellular location">
    <subcellularLocation>
        <location evidence="10">Cytoplasm</location>
    </subcellularLocation>
</comment>
<evidence type="ECO:0000256" key="10">
    <source>
        <dbReference type="HAMAP-Rule" id="MF_00379"/>
    </source>
</evidence>
<feature type="binding site" evidence="10">
    <location>
        <begin position="250"/>
        <end position="256"/>
    </location>
    <ligand>
        <name>GTP</name>
        <dbReference type="ChEBI" id="CHEBI:37565"/>
    </ligand>
</feature>
<dbReference type="PANTHER" id="PTHR42714:SF2">
    <property type="entry name" value="TRNA MODIFICATION GTPASE GTPBP3, MITOCHONDRIAL"/>
    <property type="match status" value="1"/>
</dbReference>
<dbReference type="HAMAP" id="MF_00379">
    <property type="entry name" value="GTPase_MnmE"/>
    <property type="match status" value="1"/>
</dbReference>
<keyword evidence="2 10" id="KW-0963">Cytoplasm</keyword>
<dbReference type="InterPro" id="IPR004520">
    <property type="entry name" value="GTPase_MnmE"/>
</dbReference>
<comment type="function">
    <text evidence="10">Exhibits a very high intrinsic GTPase hydrolysis rate. Involved in the addition of a carboxymethylaminomethyl (cmnm) group at the wobble position (U34) of certain tRNAs, forming tRNA-cmnm(5)s(2)U34.</text>
</comment>
<dbReference type="GO" id="GO:0003924">
    <property type="term" value="F:GTPase activity"/>
    <property type="evidence" value="ECO:0007669"/>
    <property type="project" value="UniProtKB-UniRule"/>
</dbReference>
<proteinExistence type="inferred from homology"/>
<evidence type="ECO:0000256" key="2">
    <source>
        <dbReference type="ARBA" id="ARBA00022490"/>
    </source>
</evidence>
<dbReference type="FunFam" id="3.40.50.300:FF:000494">
    <property type="entry name" value="tRNA modification GTPase MnmE"/>
    <property type="match status" value="1"/>
</dbReference>
<reference evidence="13 14" key="1">
    <citation type="submission" date="2023-04" db="EMBL/GenBank/DDBJ databases">
        <authorList>
            <person name="Hsu D."/>
        </authorList>
    </citation>
    <scope>NUCLEOTIDE SEQUENCE [LARGE SCALE GENOMIC DNA]</scope>
    <source>
        <strain evidence="13 14">MK1</strain>
    </source>
</reference>
<feature type="binding site" evidence="10">
    <location>
        <position position="460"/>
    </location>
    <ligand>
        <name>(6S)-5-formyl-5,6,7,8-tetrahydrofolate</name>
        <dbReference type="ChEBI" id="CHEBI:57457"/>
    </ligand>
</feature>
<evidence type="ECO:0000256" key="8">
    <source>
        <dbReference type="ARBA" id="ARBA00022958"/>
    </source>
</evidence>
<dbReference type="Gene3D" id="1.20.120.430">
    <property type="entry name" value="tRNA modification GTPase MnmE domain 2"/>
    <property type="match status" value="1"/>
</dbReference>
<evidence type="ECO:0000259" key="12">
    <source>
        <dbReference type="PROSITE" id="PS51709"/>
    </source>
</evidence>
<dbReference type="InterPro" id="IPR031168">
    <property type="entry name" value="G_TrmE"/>
</dbReference>
<dbReference type="InterPro" id="IPR005225">
    <property type="entry name" value="Small_GTP-bd"/>
</dbReference>
<feature type="binding site" evidence="10">
    <location>
        <position position="87"/>
    </location>
    <ligand>
        <name>(6S)-5-formyl-5,6,7,8-tetrahydrofolate</name>
        <dbReference type="ChEBI" id="CHEBI:57457"/>
    </ligand>
</feature>
<dbReference type="PROSITE" id="PS51709">
    <property type="entry name" value="G_TRME"/>
    <property type="match status" value="1"/>
</dbReference>
<evidence type="ECO:0000313" key="14">
    <source>
        <dbReference type="Proteomes" id="UP001329915"/>
    </source>
</evidence>
<dbReference type="AlphaFoldDB" id="A0AAU0UJT6"/>
<evidence type="ECO:0000313" key="13">
    <source>
        <dbReference type="EMBL" id="WRO20549.1"/>
    </source>
</evidence>
<dbReference type="GO" id="GO:0042802">
    <property type="term" value="F:identical protein binding"/>
    <property type="evidence" value="ECO:0007669"/>
    <property type="project" value="UniProtKB-ARBA"/>
</dbReference>
<evidence type="ECO:0000256" key="7">
    <source>
        <dbReference type="ARBA" id="ARBA00022842"/>
    </source>
</evidence>
<keyword evidence="5 10" id="KW-0547">Nucleotide-binding</keyword>
<name>A0AAU0UJT6_9FIRM</name>
<feature type="domain" description="TrmE-type G" evidence="12">
    <location>
        <begin position="221"/>
        <end position="381"/>
    </location>
</feature>
<dbReference type="EMBL" id="CP121694">
    <property type="protein sequence ID" value="WRO20549.1"/>
    <property type="molecule type" value="Genomic_DNA"/>
</dbReference>
<dbReference type="NCBIfam" id="NF003661">
    <property type="entry name" value="PRK05291.1-3"/>
    <property type="match status" value="1"/>
</dbReference>
<feature type="binding site" evidence="10">
    <location>
        <position position="22"/>
    </location>
    <ligand>
        <name>(6S)-5-formyl-5,6,7,8-tetrahydrofolate</name>
        <dbReference type="ChEBI" id="CHEBI:57457"/>
    </ligand>
</feature>
<comment type="caution">
    <text evidence="10">Lacks conserved residue(s) required for the propagation of feature annotation.</text>
</comment>
<keyword evidence="14" id="KW-1185">Reference proteome</keyword>
<feature type="binding site" evidence="10">
    <location>
        <position position="126"/>
    </location>
    <ligand>
        <name>(6S)-5-formyl-5,6,7,8-tetrahydrofolate</name>
        <dbReference type="ChEBI" id="CHEBI:57457"/>
    </ligand>
</feature>
<keyword evidence="6 10" id="KW-0378">Hydrolase</keyword>
<feature type="binding site" evidence="10">
    <location>
        <begin position="275"/>
        <end position="278"/>
    </location>
    <ligand>
        <name>GTP</name>
        <dbReference type="ChEBI" id="CHEBI:37565"/>
    </ligand>
</feature>
<dbReference type="PANTHER" id="PTHR42714">
    <property type="entry name" value="TRNA MODIFICATION GTPASE GTPBP3"/>
    <property type="match status" value="1"/>
</dbReference>
<dbReference type="Gene3D" id="3.40.50.300">
    <property type="entry name" value="P-loop containing nucleotide triphosphate hydrolases"/>
    <property type="match status" value="1"/>
</dbReference>
<dbReference type="GO" id="GO:0046872">
    <property type="term" value="F:metal ion binding"/>
    <property type="evidence" value="ECO:0007669"/>
    <property type="project" value="UniProtKB-KW"/>
</dbReference>
<dbReference type="InterPro" id="IPR006073">
    <property type="entry name" value="GTP-bd"/>
</dbReference>
<dbReference type="GO" id="GO:0030488">
    <property type="term" value="P:tRNA methylation"/>
    <property type="evidence" value="ECO:0007669"/>
    <property type="project" value="TreeGrafter"/>
</dbReference>
<dbReference type="InterPro" id="IPR018948">
    <property type="entry name" value="GTP-bd_TrmE_N"/>
</dbReference>
<comment type="subunit">
    <text evidence="10">Homodimer. Heterotetramer of two MnmE and two MnmG subunits.</text>
</comment>
<evidence type="ECO:0000256" key="4">
    <source>
        <dbReference type="ARBA" id="ARBA00022723"/>
    </source>
</evidence>
<dbReference type="SUPFAM" id="SSF52540">
    <property type="entry name" value="P-loop containing nucleoside triphosphate hydrolases"/>
    <property type="match status" value="1"/>
</dbReference>
<dbReference type="InterPro" id="IPR027417">
    <property type="entry name" value="P-loop_NTPase"/>
</dbReference>
<dbReference type="InterPro" id="IPR027266">
    <property type="entry name" value="TrmE/GcvT-like"/>
</dbReference>
<keyword evidence="4 10" id="KW-0479">Metal-binding</keyword>
<dbReference type="KEGG" id="dbc:MFMK1_000331"/>
<dbReference type="Pfam" id="PF12631">
    <property type="entry name" value="MnmE_helical"/>
    <property type="match status" value="1"/>
</dbReference>
<sequence>MIEDTITAIATPIGTGGIGIIRLSGSNSLAIADKMFNSWNEVKVHEIPSFNLRLGYVIDPGDGEVFDEVLLSVMRAPKSFTGEDVVEINCHGGPIVMEKILRLTLELGARMAEAGEFTKRAFLNGRIDLAQAEAVIDVIEAKTDLALGVAVNQLHGNISERIGYLQKRLVSVLAQMEASIDFPEDVGEIDCSETRRILLNIKETIHSMIAEGQRGKILREGLTTVIIGKPNVGKSSLLNALVKENRAIVTEFPGTTRDAIEEVINLDGLPLRIVDTAGIRETGDVVEKIGVDRAKKLLAEADLVLFVVDAATMLTEDDKLIARELNKDNTIVLLNKHDLKNIEMTERFINETLPEFQSLKISAKEKWGLDKLPILIRDKVFGNNIVAKDRNIVTRSRHLSALNKAVNYLNEAINGLENGNMVDLLTIDIRGAWDSLGEITGETIAEDVLNTIFKEFCIGK</sequence>
<dbReference type="GO" id="GO:0005525">
    <property type="term" value="F:GTP binding"/>
    <property type="evidence" value="ECO:0007669"/>
    <property type="project" value="UniProtKB-UniRule"/>
</dbReference>
<evidence type="ECO:0000256" key="3">
    <source>
        <dbReference type="ARBA" id="ARBA00022694"/>
    </source>
</evidence>
<gene>
    <name evidence="10 13" type="primary">mnmE</name>
    <name evidence="10" type="synonym">trmE</name>
    <name evidence="13" type="ORF">MFMK1_000331</name>
</gene>
<dbReference type="SUPFAM" id="SSF116878">
    <property type="entry name" value="TrmE connector domain"/>
    <property type="match status" value="1"/>
</dbReference>
<keyword evidence="8 10" id="KW-0630">Potassium</keyword>
<dbReference type="Pfam" id="PF10396">
    <property type="entry name" value="TrmE_N"/>
    <property type="match status" value="1"/>
</dbReference>
<keyword evidence="3 10" id="KW-0819">tRNA processing</keyword>
<organism evidence="13 14">
    <name type="scientific">Metallumcola ferriviriculae</name>
    <dbReference type="NCBI Taxonomy" id="3039180"/>
    <lineage>
        <taxon>Bacteria</taxon>
        <taxon>Bacillati</taxon>
        <taxon>Bacillota</taxon>
        <taxon>Clostridia</taxon>
        <taxon>Neomoorellales</taxon>
        <taxon>Desulfitibacteraceae</taxon>
        <taxon>Metallumcola</taxon>
    </lineage>
</organism>
<evidence type="ECO:0000256" key="9">
    <source>
        <dbReference type="ARBA" id="ARBA00023134"/>
    </source>
</evidence>
<feature type="binding site" evidence="10">
    <location>
        <position position="235"/>
    </location>
    <ligand>
        <name>Mg(2+)</name>
        <dbReference type="ChEBI" id="CHEBI:18420"/>
    </ligand>
</feature>
<keyword evidence="7 10" id="KW-0460">Magnesium</keyword>
<comment type="similarity">
    <text evidence="1 10 11">Belongs to the TRAFAC class TrmE-Era-EngA-EngB-Septin-like GTPase superfamily. TrmE GTPase family.</text>
</comment>
<protein>
    <recommendedName>
        <fullName evidence="10">tRNA modification GTPase MnmE</fullName>
        <ecNumber evidence="10">3.6.-.-</ecNumber>
    </recommendedName>
</protein>
<dbReference type="CDD" id="cd14858">
    <property type="entry name" value="TrmE_N"/>
    <property type="match status" value="1"/>
</dbReference>
<accession>A0AAU0UJT6</accession>
<dbReference type="Gene3D" id="3.30.1360.120">
    <property type="entry name" value="Probable tRNA modification gtpase trme, domain 1"/>
    <property type="match status" value="1"/>
</dbReference>
<dbReference type="Pfam" id="PF01926">
    <property type="entry name" value="MMR_HSR1"/>
    <property type="match status" value="1"/>
</dbReference>
<dbReference type="CDD" id="cd04164">
    <property type="entry name" value="trmE"/>
    <property type="match status" value="1"/>
</dbReference>
<feature type="binding site" evidence="10">
    <location>
        <begin position="231"/>
        <end position="236"/>
    </location>
    <ligand>
        <name>GTP</name>
        <dbReference type="ChEBI" id="CHEBI:37565"/>
    </ligand>
</feature>
<dbReference type="InterPro" id="IPR027368">
    <property type="entry name" value="MnmE_dom2"/>
</dbReference>
<dbReference type="Proteomes" id="UP001329915">
    <property type="component" value="Chromosome"/>
</dbReference>
<dbReference type="EC" id="3.6.-.-" evidence="10"/>
<keyword evidence="9 10" id="KW-0342">GTP-binding</keyword>
<dbReference type="NCBIfam" id="TIGR00231">
    <property type="entry name" value="small_GTP"/>
    <property type="match status" value="1"/>
</dbReference>